<dbReference type="AlphaFoldDB" id="A0A1L7HZI3"/>
<dbReference type="Pfam" id="PF04101">
    <property type="entry name" value="Glyco_tran_28_C"/>
    <property type="match status" value="1"/>
</dbReference>
<dbReference type="KEGG" id="gfl:GRFL_0032"/>
<dbReference type="RefSeq" id="WP_158091628.1">
    <property type="nucleotide sequence ID" value="NZ_AMRU01000010.1"/>
</dbReference>
<dbReference type="STRING" id="1229726.GRFL_0032"/>
<dbReference type="PANTHER" id="PTHR21015:SF22">
    <property type="entry name" value="GLYCOSYLTRANSFERASE"/>
    <property type="match status" value="1"/>
</dbReference>
<dbReference type="Proteomes" id="UP000186230">
    <property type="component" value="Chromosome"/>
</dbReference>
<dbReference type="EMBL" id="CP016359">
    <property type="protein sequence ID" value="APU66756.1"/>
    <property type="molecule type" value="Genomic_DNA"/>
</dbReference>
<evidence type="ECO:0000313" key="1">
    <source>
        <dbReference type="EMBL" id="APU66756.1"/>
    </source>
</evidence>
<dbReference type="GO" id="GO:0016758">
    <property type="term" value="F:hexosyltransferase activity"/>
    <property type="evidence" value="ECO:0007669"/>
    <property type="project" value="InterPro"/>
</dbReference>
<gene>
    <name evidence="1" type="ORF">GRFL_0032</name>
</gene>
<dbReference type="Gene3D" id="3.40.50.2000">
    <property type="entry name" value="Glycogen Phosphorylase B"/>
    <property type="match status" value="1"/>
</dbReference>
<dbReference type="SUPFAM" id="SSF53756">
    <property type="entry name" value="UDP-Glycosyltransferase/glycogen phosphorylase"/>
    <property type="match status" value="1"/>
</dbReference>
<accession>A0A1L7HZI3</accession>
<protein>
    <submittedName>
        <fullName evidence="1">Uncharacterized protein</fullName>
    </submittedName>
</protein>
<name>A0A1L7HZI3_9FLAO</name>
<organism evidence="1 2">
    <name type="scientific">Christiangramia flava JLT2011</name>
    <dbReference type="NCBI Taxonomy" id="1229726"/>
    <lineage>
        <taxon>Bacteria</taxon>
        <taxon>Pseudomonadati</taxon>
        <taxon>Bacteroidota</taxon>
        <taxon>Flavobacteriia</taxon>
        <taxon>Flavobacteriales</taxon>
        <taxon>Flavobacteriaceae</taxon>
        <taxon>Christiangramia</taxon>
    </lineage>
</organism>
<dbReference type="InterPro" id="IPR007235">
    <property type="entry name" value="Glyco_trans_28_C"/>
</dbReference>
<sequence length="354" mass="40167">MLAYYSHSQGCGHSRFAALMSEYFKGKFKVFTSCPYYFQPGVPIVKLPTEDPDGTGIPAGKIPAPEYLHYSPVNQESIKNRSLKLLTGLINSHVQLLIVDVSVEVAALARVSSIPYAYVRLPGNRNDPAHIQAFQGAVFLLAYYPEEFEPEDTPKWVREKTIYLGFQSRFQFETTVKPSQLSNILVAIGKGGSENIQKTLDKIQQRFSTAKITAIGDFEMNIPERFPKIHFPGFVDNVQAYIEKADVVVASCGLNSIGEILASGKPFICIPEKRPFQEQHITFQNLKRQNHVLDIDEILEMNDKELLDRHFSGDELVQNSSMERFRAWLEKYEYDPLKLFENISEMKKPADAYA</sequence>
<reference evidence="1 2" key="1">
    <citation type="submission" date="2016-07" db="EMBL/GenBank/DDBJ databases">
        <title>Multi-omics approach to identify versatile polysaccharide utilization systems of a marine flavobacterium Gramella flava.</title>
        <authorList>
            <person name="Tang K."/>
        </authorList>
    </citation>
    <scope>NUCLEOTIDE SEQUENCE [LARGE SCALE GENOMIC DNA]</scope>
    <source>
        <strain evidence="1 2">JLT2011</strain>
    </source>
</reference>
<evidence type="ECO:0000313" key="2">
    <source>
        <dbReference type="Proteomes" id="UP000186230"/>
    </source>
</evidence>
<proteinExistence type="predicted"/>
<keyword evidence="2" id="KW-1185">Reference proteome</keyword>
<dbReference type="PANTHER" id="PTHR21015">
    <property type="entry name" value="UDP-N-ACETYLGLUCOSAMINE--N-ACETYLMURAMYL-(PENTAPEPTIDE) PYROPHOSPHORYL-UNDECAPRENOL N-ACETYLGLUCOSAMINE TRANSFERASE 1"/>
    <property type="match status" value="1"/>
</dbReference>